<dbReference type="PROSITE" id="PS00150">
    <property type="entry name" value="ACYLPHOSPHATASE_1"/>
    <property type="match status" value="1"/>
</dbReference>
<reference evidence="10" key="1">
    <citation type="submission" date="2016-11" db="EMBL/GenBank/DDBJ databases">
        <authorList>
            <person name="Sisinthy S."/>
            <person name="Ara S."/>
            <person name="Gundlapally S.R."/>
        </authorList>
    </citation>
    <scope>NUCLEOTIDE SEQUENCE [LARGE SCALE GENOMIC DNA]</scope>
    <source>
        <strain evidence="10">V1-41</strain>
    </source>
</reference>
<dbReference type="EC" id="3.6.1.7" evidence="2 5"/>
<proteinExistence type="inferred from homology"/>
<dbReference type="GO" id="GO:0003998">
    <property type="term" value="F:acylphosphatase activity"/>
    <property type="evidence" value="ECO:0007669"/>
    <property type="project" value="UniProtKB-EC"/>
</dbReference>
<protein>
    <recommendedName>
        <fullName evidence="3 5">Acylphosphatase</fullName>
        <ecNumber evidence="2 5">3.6.1.7</ecNumber>
    </recommendedName>
</protein>
<keyword evidence="5 6" id="KW-0378">Hydrolase</keyword>
<dbReference type="Gene3D" id="3.30.70.100">
    <property type="match status" value="1"/>
</dbReference>
<feature type="domain" description="Acylphosphatase-like" evidence="8">
    <location>
        <begin position="5"/>
        <end position="90"/>
    </location>
</feature>
<feature type="active site" evidence="5">
    <location>
        <position position="20"/>
    </location>
</feature>
<dbReference type="InterPro" id="IPR001792">
    <property type="entry name" value="Acylphosphatase-like_dom"/>
</dbReference>
<evidence type="ECO:0000256" key="3">
    <source>
        <dbReference type="ARBA" id="ARBA00015991"/>
    </source>
</evidence>
<feature type="active site" evidence="5">
    <location>
        <position position="38"/>
    </location>
</feature>
<dbReference type="PANTHER" id="PTHR47268:SF4">
    <property type="entry name" value="ACYLPHOSPHATASE"/>
    <property type="match status" value="1"/>
</dbReference>
<evidence type="ECO:0000256" key="2">
    <source>
        <dbReference type="ARBA" id="ARBA00012150"/>
    </source>
</evidence>
<dbReference type="AlphaFoldDB" id="A0A2P5TR77"/>
<dbReference type="Pfam" id="PF00708">
    <property type="entry name" value="Acylphosphatase"/>
    <property type="match status" value="1"/>
</dbReference>
<evidence type="ECO:0000313" key="10">
    <source>
        <dbReference type="Proteomes" id="UP000242231"/>
    </source>
</evidence>
<evidence type="ECO:0000313" key="9">
    <source>
        <dbReference type="EMBL" id="PPL18313.1"/>
    </source>
</evidence>
<dbReference type="InterPro" id="IPR036046">
    <property type="entry name" value="Acylphosphatase-like_dom_sf"/>
</dbReference>
<evidence type="ECO:0000256" key="1">
    <source>
        <dbReference type="ARBA" id="ARBA00005614"/>
    </source>
</evidence>
<dbReference type="PROSITE" id="PS51160">
    <property type="entry name" value="ACYLPHOSPHATASE_3"/>
    <property type="match status" value="1"/>
</dbReference>
<dbReference type="PROSITE" id="PS00151">
    <property type="entry name" value="ACYLPHOSPHATASE_2"/>
    <property type="match status" value="1"/>
</dbReference>
<comment type="catalytic activity">
    <reaction evidence="4 5 6">
        <text>an acyl phosphate + H2O = a carboxylate + phosphate + H(+)</text>
        <dbReference type="Rhea" id="RHEA:14965"/>
        <dbReference type="ChEBI" id="CHEBI:15377"/>
        <dbReference type="ChEBI" id="CHEBI:15378"/>
        <dbReference type="ChEBI" id="CHEBI:29067"/>
        <dbReference type="ChEBI" id="CHEBI:43474"/>
        <dbReference type="ChEBI" id="CHEBI:59918"/>
        <dbReference type="EC" id="3.6.1.7"/>
    </reaction>
</comment>
<keyword evidence="10" id="KW-1185">Reference proteome</keyword>
<dbReference type="Proteomes" id="UP000242231">
    <property type="component" value="Unassembled WGS sequence"/>
</dbReference>
<dbReference type="PANTHER" id="PTHR47268">
    <property type="entry name" value="ACYLPHOSPHATASE"/>
    <property type="match status" value="1"/>
</dbReference>
<evidence type="ECO:0000256" key="6">
    <source>
        <dbReference type="RuleBase" id="RU000553"/>
    </source>
</evidence>
<evidence type="ECO:0000256" key="5">
    <source>
        <dbReference type="PROSITE-ProRule" id="PRU00520"/>
    </source>
</evidence>
<gene>
    <name evidence="9" type="ORF">UN63_02040</name>
</gene>
<accession>A0A2P5TR77</accession>
<sequence>MTEIAKIIRVSGTVQGVSFRFYTQCEAEKLGVRGYARNLPDGRVEVFAEGEAAKVRQLVNWLRQGPDTAVVGGITEEDVAPAHHHGFETG</sequence>
<dbReference type="SUPFAM" id="SSF54975">
    <property type="entry name" value="Acylphosphatase/BLUF domain-like"/>
    <property type="match status" value="1"/>
</dbReference>
<dbReference type="OrthoDB" id="5295388at2"/>
<dbReference type="NCBIfam" id="NF011000">
    <property type="entry name" value="PRK14426.1"/>
    <property type="match status" value="1"/>
</dbReference>
<dbReference type="RefSeq" id="WP_104485124.1">
    <property type="nucleotide sequence ID" value="NZ_BMYB01000006.1"/>
</dbReference>
<dbReference type="InterPro" id="IPR017968">
    <property type="entry name" value="Acylphosphatase_CS"/>
</dbReference>
<organism evidence="9 10">
    <name type="scientific">Oceanisphaera arctica</name>
    <dbReference type="NCBI Taxonomy" id="641510"/>
    <lineage>
        <taxon>Bacteria</taxon>
        <taxon>Pseudomonadati</taxon>
        <taxon>Pseudomonadota</taxon>
        <taxon>Gammaproteobacteria</taxon>
        <taxon>Aeromonadales</taxon>
        <taxon>Aeromonadaceae</taxon>
        <taxon>Oceanisphaera</taxon>
    </lineage>
</organism>
<comment type="similarity">
    <text evidence="1 7">Belongs to the acylphosphatase family.</text>
</comment>
<evidence type="ECO:0000256" key="7">
    <source>
        <dbReference type="RuleBase" id="RU004168"/>
    </source>
</evidence>
<name>A0A2P5TR77_9GAMM</name>
<dbReference type="InterPro" id="IPR020456">
    <property type="entry name" value="Acylphosphatase"/>
</dbReference>
<comment type="caution">
    <text evidence="9">The sequence shown here is derived from an EMBL/GenBank/DDBJ whole genome shotgun (WGS) entry which is preliminary data.</text>
</comment>
<evidence type="ECO:0000256" key="4">
    <source>
        <dbReference type="ARBA" id="ARBA00047645"/>
    </source>
</evidence>
<dbReference type="EMBL" id="MPZM01000002">
    <property type="protein sequence ID" value="PPL18313.1"/>
    <property type="molecule type" value="Genomic_DNA"/>
</dbReference>
<evidence type="ECO:0000259" key="8">
    <source>
        <dbReference type="PROSITE" id="PS51160"/>
    </source>
</evidence>